<proteinExistence type="predicted"/>
<organism evidence="4 5">
    <name type="scientific">Mycena alexandri</name>
    <dbReference type="NCBI Taxonomy" id="1745969"/>
    <lineage>
        <taxon>Eukaryota</taxon>
        <taxon>Fungi</taxon>
        <taxon>Dikarya</taxon>
        <taxon>Basidiomycota</taxon>
        <taxon>Agaricomycotina</taxon>
        <taxon>Agaricomycetes</taxon>
        <taxon>Agaricomycetidae</taxon>
        <taxon>Agaricales</taxon>
        <taxon>Marasmiineae</taxon>
        <taxon>Mycenaceae</taxon>
        <taxon>Mycena</taxon>
    </lineage>
</organism>
<accession>A0AAD6STQ8</accession>
<evidence type="ECO:0008006" key="6">
    <source>
        <dbReference type="Google" id="ProtNLM"/>
    </source>
</evidence>
<feature type="domain" description="CxC5 like cysteine cluster associated with KDZ" evidence="2">
    <location>
        <begin position="113"/>
        <end position="212"/>
    </location>
</feature>
<protein>
    <recommendedName>
        <fullName evidence="6">CxC5 like cysteine cluster associated with KDZ domain-containing protein</fullName>
    </recommendedName>
</protein>
<evidence type="ECO:0000259" key="3">
    <source>
        <dbReference type="Pfam" id="PF18721"/>
    </source>
</evidence>
<evidence type="ECO:0000256" key="1">
    <source>
        <dbReference type="SAM" id="MobiDB-lite"/>
    </source>
</evidence>
<sequence length="595" mass="67321">MSSEDASSLASNASDDVEPLSLAQSLLFSRLLSVLKRDIVLPQPIDVPTNDAPDILPPTITTFIAAAVGISCEDVTYFWATMRFDIWALSPQTLNEEEEELFQEHGWELGITSLVMHPPSDFCTNPKCGRHKPLKKSEALQIVVYTLASGVVPAWEVHLYCPDCNTTYYPNYSYIAIGAHQYAERRLIASWTSFMLVAAVSATNCAHTYDMALSGQEEHDFAAGGWQFVPHTGEQKDRFTAAMTARNEEVIRMGQDHVVGHCCNKCMRELTRPDGTPYDVQALLSDGLAMGHVRCQVPHCTKFHNSNRDRFCPTHTHLAYVCSIVGCDRPIIPSKKTCDDPKHTEVERLHYEREKAAFTLRDRLQKHRLAHPAGDADLEEPELELADDDIEWFEADTDGNVRVRSKENPGSVGTVDSDACEANKSPEGNRRWKALFGRCRTHNEQILVWPCGLFVQKACSVPGAFKPEHLIYDTNCDAKQQVLAHPDMWSWFTDVAMTVDVFHFLNKHSVTHTFCQEHCNPAKFPDLMTPDGHWYFNTSITEQTNVWLGGYHSIVREMLPVKYNFFLDEMIRLRNVQTLAKLAADGHNPRQRVRR</sequence>
<dbReference type="Proteomes" id="UP001218188">
    <property type="component" value="Unassembled WGS sequence"/>
</dbReference>
<evidence type="ECO:0000259" key="2">
    <source>
        <dbReference type="Pfam" id="PF18718"/>
    </source>
</evidence>
<dbReference type="Pfam" id="PF18718">
    <property type="entry name" value="CxC5"/>
    <property type="match status" value="1"/>
</dbReference>
<gene>
    <name evidence="4" type="ORF">C8F04DRAFT_1210932</name>
</gene>
<evidence type="ECO:0000313" key="5">
    <source>
        <dbReference type="Proteomes" id="UP001218188"/>
    </source>
</evidence>
<dbReference type="AlphaFoldDB" id="A0AAD6STQ8"/>
<dbReference type="InterPro" id="IPR041539">
    <property type="entry name" value="CxC5"/>
</dbReference>
<dbReference type="Pfam" id="PF18721">
    <property type="entry name" value="CxC6"/>
    <property type="match status" value="1"/>
</dbReference>
<dbReference type="EMBL" id="JARJCM010000066">
    <property type="protein sequence ID" value="KAJ7033257.1"/>
    <property type="molecule type" value="Genomic_DNA"/>
</dbReference>
<keyword evidence="5" id="KW-1185">Reference proteome</keyword>
<reference evidence="4" key="1">
    <citation type="submission" date="2023-03" db="EMBL/GenBank/DDBJ databases">
        <title>Massive genome expansion in bonnet fungi (Mycena s.s.) driven by repeated elements and novel gene families across ecological guilds.</title>
        <authorList>
            <consortium name="Lawrence Berkeley National Laboratory"/>
            <person name="Harder C.B."/>
            <person name="Miyauchi S."/>
            <person name="Viragh M."/>
            <person name="Kuo A."/>
            <person name="Thoen E."/>
            <person name="Andreopoulos B."/>
            <person name="Lu D."/>
            <person name="Skrede I."/>
            <person name="Drula E."/>
            <person name="Henrissat B."/>
            <person name="Morin E."/>
            <person name="Kohler A."/>
            <person name="Barry K."/>
            <person name="LaButti K."/>
            <person name="Morin E."/>
            <person name="Salamov A."/>
            <person name="Lipzen A."/>
            <person name="Mereny Z."/>
            <person name="Hegedus B."/>
            <person name="Baldrian P."/>
            <person name="Stursova M."/>
            <person name="Weitz H."/>
            <person name="Taylor A."/>
            <person name="Grigoriev I.V."/>
            <person name="Nagy L.G."/>
            <person name="Martin F."/>
            <person name="Kauserud H."/>
        </authorList>
    </citation>
    <scope>NUCLEOTIDE SEQUENCE</scope>
    <source>
        <strain evidence="4">CBHHK200</strain>
    </source>
</reference>
<feature type="region of interest" description="Disordered" evidence="1">
    <location>
        <begin position="404"/>
        <end position="423"/>
    </location>
</feature>
<name>A0AAD6STQ8_9AGAR</name>
<comment type="caution">
    <text evidence="4">The sequence shown here is derived from an EMBL/GenBank/DDBJ whole genome shotgun (WGS) entry which is preliminary data.</text>
</comment>
<evidence type="ECO:0000313" key="4">
    <source>
        <dbReference type="EMBL" id="KAJ7033257.1"/>
    </source>
</evidence>
<feature type="domain" description="CxC6 like cysteine cluster associated with KDZ" evidence="3">
    <location>
        <begin position="285"/>
        <end position="348"/>
    </location>
</feature>
<dbReference type="InterPro" id="IPR040898">
    <property type="entry name" value="CxC6"/>
</dbReference>